<evidence type="ECO:0000256" key="6">
    <source>
        <dbReference type="ARBA" id="ARBA00022840"/>
    </source>
</evidence>
<keyword evidence="5" id="KW-0418">Kinase</keyword>
<keyword evidence="4" id="KW-0547">Nucleotide-binding</keyword>
<evidence type="ECO:0000256" key="5">
    <source>
        <dbReference type="ARBA" id="ARBA00022777"/>
    </source>
</evidence>
<evidence type="ECO:0000256" key="8">
    <source>
        <dbReference type="ARBA" id="ARBA00048679"/>
    </source>
</evidence>
<gene>
    <name evidence="10" type="ORF">MSPICULIGERA_LOCUS19165</name>
</gene>
<reference evidence="10" key="1">
    <citation type="submission" date="2023-06" db="EMBL/GenBank/DDBJ databases">
        <authorList>
            <person name="Delattre M."/>
        </authorList>
    </citation>
    <scope>NUCLEOTIDE SEQUENCE</scope>
    <source>
        <strain evidence="10">AF72</strain>
    </source>
</reference>
<evidence type="ECO:0000256" key="3">
    <source>
        <dbReference type="ARBA" id="ARBA00022679"/>
    </source>
</evidence>
<dbReference type="Gene3D" id="1.10.510.10">
    <property type="entry name" value="Transferase(Phosphotransferase) domain 1"/>
    <property type="match status" value="1"/>
</dbReference>
<dbReference type="Pfam" id="PF00069">
    <property type="entry name" value="Pkinase"/>
    <property type="match status" value="1"/>
</dbReference>
<sequence>MSDGDEYVSEELDHARPPKHVLENECHNVILAEYGIAVAAYYRNKATTEGTTRISDKQPVRKASTSDGYFEVLDLIEHGTFGRVAKCRDRETGEIIAVKRVKTAMSTHKELKAFAVLTNHPAIPQFYQAVHENGAYLIAMQYMPVADLAQTVGNLTVNGRKFYLRQMFLGLDYIHSKGLMHRDIKLENLIIVPEWLQLKIIDYGMAQMYIPGRKYNVVGSIHMMFQAPEVALRYPYYNYAIDMWSAGCVAFAVLCSRHEPSFFHYKPEEMLFNLTKILGSANLRRFVEKYQISTEGYTRLFTLYHRANYFRTILKPVQASFVESLLIFDFQKRPSALQTLQHPYFKDVENIVPCRDNLHLPDDAQSDMSDRRKEPKCVLL</sequence>
<comment type="catalytic activity">
    <reaction evidence="8">
        <text>L-seryl-[protein] + ATP = O-phospho-L-seryl-[protein] + ADP + H(+)</text>
        <dbReference type="Rhea" id="RHEA:17989"/>
        <dbReference type="Rhea" id="RHEA-COMP:9863"/>
        <dbReference type="Rhea" id="RHEA-COMP:11604"/>
        <dbReference type="ChEBI" id="CHEBI:15378"/>
        <dbReference type="ChEBI" id="CHEBI:29999"/>
        <dbReference type="ChEBI" id="CHEBI:30616"/>
        <dbReference type="ChEBI" id="CHEBI:83421"/>
        <dbReference type="ChEBI" id="CHEBI:456216"/>
        <dbReference type="EC" id="2.7.11.1"/>
    </reaction>
</comment>
<dbReference type="InterPro" id="IPR008271">
    <property type="entry name" value="Ser/Thr_kinase_AS"/>
</dbReference>
<keyword evidence="11" id="KW-1185">Reference proteome</keyword>
<accession>A0AA36G9Z4</accession>
<feature type="domain" description="Protein kinase" evidence="9">
    <location>
        <begin position="70"/>
        <end position="345"/>
    </location>
</feature>
<evidence type="ECO:0000256" key="1">
    <source>
        <dbReference type="ARBA" id="ARBA00012513"/>
    </source>
</evidence>
<dbReference type="PANTHER" id="PTHR24054:SF0">
    <property type="entry name" value="CASEIN KINASE II SUBUNIT ALPHA"/>
    <property type="match status" value="1"/>
</dbReference>
<keyword evidence="3" id="KW-0808">Transferase</keyword>
<dbReference type="PANTHER" id="PTHR24054">
    <property type="entry name" value="CASEIN KINASE II SUBUNIT ALPHA"/>
    <property type="match status" value="1"/>
</dbReference>
<dbReference type="GO" id="GO:0005524">
    <property type="term" value="F:ATP binding"/>
    <property type="evidence" value="ECO:0007669"/>
    <property type="project" value="UniProtKB-KW"/>
</dbReference>
<dbReference type="GO" id="GO:0005956">
    <property type="term" value="C:protein kinase CK2 complex"/>
    <property type="evidence" value="ECO:0007669"/>
    <property type="project" value="TreeGrafter"/>
</dbReference>
<dbReference type="PROSITE" id="PS50011">
    <property type="entry name" value="PROTEIN_KINASE_DOM"/>
    <property type="match status" value="1"/>
</dbReference>
<proteinExistence type="predicted"/>
<name>A0AA36G9Z4_9BILA</name>
<dbReference type="Gene3D" id="3.30.200.20">
    <property type="entry name" value="Phosphorylase Kinase, domain 1"/>
    <property type="match status" value="1"/>
</dbReference>
<organism evidence="10 11">
    <name type="scientific">Mesorhabditis spiculigera</name>
    <dbReference type="NCBI Taxonomy" id="96644"/>
    <lineage>
        <taxon>Eukaryota</taxon>
        <taxon>Metazoa</taxon>
        <taxon>Ecdysozoa</taxon>
        <taxon>Nematoda</taxon>
        <taxon>Chromadorea</taxon>
        <taxon>Rhabditida</taxon>
        <taxon>Rhabditina</taxon>
        <taxon>Rhabditomorpha</taxon>
        <taxon>Rhabditoidea</taxon>
        <taxon>Rhabditidae</taxon>
        <taxon>Mesorhabditinae</taxon>
        <taxon>Mesorhabditis</taxon>
    </lineage>
</organism>
<dbReference type="InterPro" id="IPR045216">
    <property type="entry name" value="CK2_alpha"/>
</dbReference>
<evidence type="ECO:0000313" key="10">
    <source>
        <dbReference type="EMBL" id="CAJ0580996.1"/>
    </source>
</evidence>
<dbReference type="AlphaFoldDB" id="A0AA36G9Z4"/>
<dbReference type="GO" id="GO:0051726">
    <property type="term" value="P:regulation of cell cycle"/>
    <property type="evidence" value="ECO:0007669"/>
    <property type="project" value="TreeGrafter"/>
</dbReference>
<evidence type="ECO:0000256" key="4">
    <source>
        <dbReference type="ARBA" id="ARBA00022741"/>
    </source>
</evidence>
<dbReference type="Proteomes" id="UP001177023">
    <property type="component" value="Unassembled WGS sequence"/>
</dbReference>
<dbReference type="SUPFAM" id="SSF56112">
    <property type="entry name" value="Protein kinase-like (PK-like)"/>
    <property type="match status" value="1"/>
</dbReference>
<dbReference type="EMBL" id="CATQJA010002662">
    <property type="protein sequence ID" value="CAJ0580996.1"/>
    <property type="molecule type" value="Genomic_DNA"/>
</dbReference>
<dbReference type="InterPro" id="IPR011009">
    <property type="entry name" value="Kinase-like_dom_sf"/>
</dbReference>
<protein>
    <recommendedName>
        <fullName evidence="1">non-specific serine/threonine protein kinase</fullName>
        <ecNumber evidence="1">2.7.11.1</ecNumber>
    </recommendedName>
</protein>
<keyword evidence="2" id="KW-0723">Serine/threonine-protein kinase</keyword>
<evidence type="ECO:0000256" key="2">
    <source>
        <dbReference type="ARBA" id="ARBA00022527"/>
    </source>
</evidence>
<dbReference type="GO" id="GO:0004674">
    <property type="term" value="F:protein serine/threonine kinase activity"/>
    <property type="evidence" value="ECO:0007669"/>
    <property type="project" value="UniProtKB-KW"/>
</dbReference>
<keyword evidence="6" id="KW-0067">ATP-binding</keyword>
<dbReference type="PROSITE" id="PS00108">
    <property type="entry name" value="PROTEIN_KINASE_ST"/>
    <property type="match status" value="1"/>
</dbReference>
<dbReference type="GO" id="GO:0005829">
    <property type="term" value="C:cytosol"/>
    <property type="evidence" value="ECO:0007669"/>
    <property type="project" value="TreeGrafter"/>
</dbReference>
<evidence type="ECO:0000313" key="11">
    <source>
        <dbReference type="Proteomes" id="UP001177023"/>
    </source>
</evidence>
<evidence type="ECO:0000259" key="9">
    <source>
        <dbReference type="PROSITE" id="PS50011"/>
    </source>
</evidence>
<comment type="catalytic activity">
    <reaction evidence="7">
        <text>L-threonyl-[protein] + ATP = O-phospho-L-threonyl-[protein] + ADP + H(+)</text>
        <dbReference type="Rhea" id="RHEA:46608"/>
        <dbReference type="Rhea" id="RHEA-COMP:11060"/>
        <dbReference type="Rhea" id="RHEA-COMP:11605"/>
        <dbReference type="ChEBI" id="CHEBI:15378"/>
        <dbReference type="ChEBI" id="CHEBI:30013"/>
        <dbReference type="ChEBI" id="CHEBI:30616"/>
        <dbReference type="ChEBI" id="CHEBI:61977"/>
        <dbReference type="ChEBI" id="CHEBI:456216"/>
        <dbReference type="EC" id="2.7.11.1"/>
    </reaction>
</comment>
<comment type="caution">
    <text evidence="10">The sequence shown here is derived from an EMBL/GenBank/DDBJ whole genome shotgun (WGS) entry which is preliminary data.</text>
</comment>
<dbReference type="InterPro" id="IPR000719">
    <property type="entry name" value="Prot_kinase_dom"/>
</dbReference>
<dbReference type="GO" id="GO:0005634">
    <property type="term" value="C:nucleus"/>
    <property type="evidence" value="ECO:0007669"/>
    <property type="project" value="TreeGrafter"/>
</dbReference>
<dbReference type="EC" id="2.7.11.1" evidence="1"/>
<dbReference type="SMART" id="SM00220">
    <property type="entry name" value="S_TKc"/>
    <property type="match status" value="1"/>
</dbReference>
<feature type="non-terminal residue" evidence="10">
    <location>
        <position position="380"/>
    </location>
</feature>
<evidence type="ECO:0000256" key="7">
    <source>
        <dbReference type="ARBA" id="ARBA00047899"/>
    </source>
</evidence>